<keyword evidence="2" id="KW-0560">Oxidoreductase</keyword>
<reference evidence="3" key="1">
    <citation type="submission" date="2018-05" db="EMBL/GenBank/DDBJ databases">
        <authorList>
            <person name="Lanie J.A."/>
            <person name="Ng W.-L."/>
            <person name="Kazmierczak K.M."/>
            <person name="Andrzejewski T.M."/>
            <person name="Davidsen T.M."/>
            <person name="Wayne K.J."/>
            <person name="Tettelin H."/>
            <person name="Glass J.I."/>
            <person name="Rusch D."/>
            <person name="Podicherti R."/>
            <person name="Tsui H.-C.T."/>
            <person name="Winkler M.E."/>
        </authorList>
    </citation>
    <scope>NUCLEOTIDE SEQUENCE</scope>
</reference>
<dbReference type="InterPro" id="IPR020904">
    <property type="entry name" value="Sc_DH/Rdtase_CS"/>
</dbReference>
<name>A0A381WCV4_9ZZZZ</name>
<accession>A0A381WCV4</accession>
<dbReference type="PANTHER" id="PTHR43477">
    <property type="entry name" value="DIHYDROANTICAPSIN 7-DEHYDROGENASE"/>
    <property type="match status" value="1"/>
</dbReference>
<dbReference type="GO" id="GO:0016491">
    <property type="term" value="F:oxidoreductase activity"/>
    <property type="evidence" value="ECO:0007669"/>
    <property type="project" value="UniProtKB-KW"/>
</dbReference>
<proteinExistence type="inferred from homology"/>
<dbReference type="AlphaFoldDB" id="A0A381WCV4"/>
<dbReference type="Gene3D" id="3.40.50.720">
    <property type="entry name" value="NAD(P)-binding Rossmann-like Domain"/>
    <property type="match status" value="1"/>
</dbReference>
<evidence type="ECO:0000313" key="3">
    <source>
        <dbReference type="EMBL" id="SVA49783.1"/>
    </source>
</evidence>
<dbReference type="FunFam" id="3.40.50.720:FF:000084">
    <property type="entry name" value="Short-chain dehydrogenase reductase"/>
    <property type="match status" value="1"/>
</dbReference>
<comment type="similarity">
    <text evidence="1">Belongs to the short-chain dehydrogenases/reductases (SDR) family.</text>
</comment>
<protein>
    <submittedName>
        <fullName evidence="3">Uncharacterized protein</fullName>
    </submittedName>
</protein>
<dbReference type="SUPFAM" id="SSF51735">
    <property type="entry name" value="NAD(P)-binding Rossmann-fold domains"/>
    <property type="match status" value="1"/>
</dbReference>
<dbReference type="InterPro" id="IPR036291">
    <property type="entry name" value="NAD(P)-bd_dom_sf"/>
</dbReference>
<organism evidence="3">
    <name type="scientific">marine metagenome</name>
    <dbReference type="NCBI Taxonomy" id="408172"/>
    <lineage>
        <taxon>unclassified sequences</taxon>
        <taxon>metagenomes</taxon>
        <taxon>ecological metagenomes</taxon>
    </lineage>
</organism>
<dbReference type="EMBL" id="UINC01011262">
    <property type="protein sequence ID" value="SVA49783.1"/>
    <property type="molecule type" value="Genomic_DNA"/>
</dbReference>
<dbReference type="InterPro" id="IPR002347">
    <property type="entry name" value="SDR_fam"/>
</dbReference>
<dbReference type="NCBIfam" id="NF005559">
    <property type="entry name" value="PRK07231.1"/>
    <property type="match status" value="1"/>
</dbReference>
<dbReference type="InterPro" id="IPR051122">
    <property type="entry name" value="SDR_DHRS6-like"/>
</dbReference>
<evidence type="ECO:0000256" key="1">
    <source>
        <dbReference type="ARBA" id="ARBA00006484"/>
    </source>
</evidence>
<sequence length="261" mass="28173">MSSKFSLHNKGALITGGGSGIGKAIAATFAQQGAFVHILDYDLKSAQEIADQLNQQGFKAEAHHCDISKYKQVTKIITGISKSTPINILVNNAGVAHVGNIESCEEKDLDRLYNINIKGLYNCTKACIPKMKKNNGGVILNLASIASTVGITDRFAYSMTKGAVLTMTYSIAKDYIDKNIRCNCISPARVHTPFVDGFINKNYPGKEAEMFENLSKTQPIGRMGNSQEIADLALFLCADEASFITGSNYAIDGGFVTLNSK</sequence>
<dbReference type="PRINTS" id="PR00081">
    <property type="entry name" value="GDHRDH"/>
</dbReference>
<dbReference type="Pfam" id="PF13561">
    <property type="entry name" value="adh_short_C2"/>
    <property type="match status" value="1"/>
</dbReference>
<gene>
    <name evidence="3" type="ORF">METZ01_LOCUS102637</name>
</gene>
<evidence type="ECO:0000256" key="2">
    <source>
        <dbReference type="ARBA" id="ARBA00023002"/>
    </source>
</evidence>
<dbReference type="CDD" id="cd05233">
    <property type="entry name" value="SDR_c"/>
    <property type="match status" value="1"/>
</dbReference>
<dbReference type="PROSITE" id="PS00061">
    <property type="entry name" value="ADH_SHORT"/>
    <property type="match status" value="1"/>
</dbReference>
<dbReference type="PRINTS" id="PR00080">
    <property type="entry name" value="SDRFAMILY"/>
</dbReference>
<dbReference type="PANTHER" id="PTHR43477:SF1">
    <property type="entry name" value="DIHYDROANTICAPSIN 7-DEHYDROGENASE"/>
    <property type="match status" value="1"/>
</dbReference>